<proteinExistence type="predicted"/>
<organism evidence="1 2">
    <name type="scientific">Acanthoscelides obtectus</name>
    <name type="common">Bean weevil</name>
    <name type="synonym">Bruchus obtectus</name>
    <dbReference type="NCBI Taxonomy" id="200917"/>
    <lineage>
        <taxon>Eukaryota</taxon>
        <taxon>Metazoa</taxon>
        <taxon>Ecdysozoa</taxon>
        <taxon>Arthropoda</taxon>
        <taxon>Hexapoda</taxon>
        <taxon>Insecta</taxon>
        <taxon>Pterygota</taxon>
        <taxon>Neoptera</taxon>
        <taxon>Endopterygota</taxon>
        <taxon>Coleoptera</taxon>
        <taxon>Polyphaga</taxon>
        <taxon>Cucujiformia</taxon>
        <taxon>Chrysomeloidea</taxon>
        <taxon>Chrysomelidae</taxon>
        <taxon>Bruchinae</taxon>
        <taxon>Bruchini</taxon>
        <taxon>Acanthoscelides</taxon>
    </lineage>
</organism>
<dbReference type="Proteomes" id="UP001152888">
    <property type="component" value="Unassembled WGS sequence"/>
</dbReference>
<accession>A0A9P0K4B4</accession>
<name>A0A9P0K4B4_ACAOB</name>
<comment type="caution">
    <text evidence="1">The sequence shown here is derived from an EMBL/GenBank/DDBJ whole genome shotgun (WGS) entry which is preliminary data.</text>
</comment>
<protein>
    <submittedName>
        <fullName evidence="1">Uncharacterized protein</fullName>
    </submittedName>
</protein>
<sequence length="155" mass="17653">MVYTDQTKKYHPKDLSSTQKKNVLRAWQYIETHPKININTFFSKVLGYIKCMENQLWIWGLYRYTGDFDDDLVSATDFKIVVEEPNIISEEASTEETVVTVHCQGTEEHSVMVVDPPDGQVAEGIMIEDGSFLLQDTEVSCESVQQTILSYSSDA</sequence>
<keyword evidence="2" id="KW-1185">Reference proteome</keyword>
<gene>
    <name evidence="1" type="ORF">ACAOBT_LOCUS7287</name>
</gene>
<dbReference type="AlphaFoldDB" id="A0A9P0K4B4"/>
<evidence type="ECO:0000313" key="2">
    <source>
        <dbReference type="Proteomes" id="UP001152888"/>
    </source>
</evidence>
<reference evidence="1" key="1">
    <citation type="submission" date="2022-03" db="EMBL/GenBank/DDBJ databases">
        <authorList>
            <person name="Sayadi A."/>
        </authorList>
    </citation>
    <scope>NUCLEOTIDE SEQUENCE</scope>
</reference>
<dbReference type="EMBL" id="CAKOFQ010006742">
    <property type="protein sequence ID" value="CAH1967244.1"/>
    <property type="molecule type" value="Genomic_DNA"/>
</dbReference>
<evidence type="ECO:0000313" key="1">
    <source>
        <dbReference type="EMBL" id="CAH1967244.1"/>
    </source>
</evidence>
<dbReference type="OrthoDB" id="90756at2759"/>